<protein>
    <submittedName>
        <fullName evidence="2">Uncharacterized protein</fullName>
    </submittedName>
</protein>
<accession>A0A3T0N785</accession>
<dbReference type="EMBL" id="CP033219">
    <property type="protein sequence ID" value="AZV79888.1"/>
    <property type="molecule type" value="Genomic_DNA"/>
</dbReference>
<evidence type="ECO:0000313" key="3">
    <source>
        <dbReference type="Proteomes" id="UP000283063"/>
    </source>
</evidence>
<dbReference type="RefSeq" id="WP_127750477.1">
    <property type="nucleotide sequence ID" value="NZ_CP033219.1"/>
</dbReference>
<organism evidence="2 3">
    <name type="scientific">Parasedimentitalea marina</name>
    <dbReference type="NCBI Taxonomy" id="2483033"/>
    <lineage>
        <taxon>Bacteria</taxon>
        <taxon>Pseudomonadati</taxon>
        <taxon>Pseudomonadota</taxon>
        <taxon>Alphaproteobacteria</taxon>
        <taxon>Rhodobacterales</taxon>
        <taxon>Paracoccaceae</taxon>
        <taxon>Parasedimentitalea</taxon>
    </lineage>
</organism>
<gene>
    <name evidence="2" type="ORF">EBB79_19720</name>
</gene>
<reference evidence="2 3" key="1">
    <citation type="submission" date="2018-10" db="EMBL/GenBank/DDBJ databases">
        <title>Parasedimentitalea marina sp. nov., a psychrophilic bacterium isolated from deep seawater of the New Britain Trench.</title>
        <authorList>
            <person name="Cao J."/>
        </authorList>
    </citation>
    <scope>NUCLEOTIDE SEQUENCE [LARGE SCALE GENOMIC DNA]</scope>
    <source>
        <strain evidence="2 3">W43</strain>
    </source>
</reference>
<evidence type="ECO:0000256" key="1">
    <source>
        <dbReference type="SAM" id="MobiDB-lite"/>
    </source>
</evidence>
<evidence type="ECO:0000313" key="2">
    <source>
        <dbReference type="EMBL" id="AZV79888.1"/>
    </source>
</evidence>
<dbReference type="Proteomes" id="UP000283063">
    <property type="component" value="Chromosome"/>
</dbReference>
<name>A0A3T0N785_9RHOB</name>
<dbReference type="KEGG" id="sedi:EBB79_19720"/>
<sequence>MNSEIIQRLKQTVEPEVDAGQASQEKAKS</sequence>
<keyword evidence="3" id="KW-1185">Reference proteome</keyword>
<dbReference type="AlphaFoldDB" id="A0A3T0N785"/>
<proteinExistence type="predicted"/>
<feature type="region of interest" description="Disordered" evidence="1">
    <location>
        <begin position="1"/>
        <end position="29"/>
    </location>
</feature>